<evidence type="ECO:0000256" key="1">
    <source>
        <dbReference type="ARBA" id="ARBA00001965"/>
    </source>
</evidence>
<dbReference type="Pfam" id="PF02915">
    <property type="entry name" value="Rubrerythrin"/>
    <property type="match status" value="1"/>
</dbReference>
<dbReference type="AlphaFoldDB" id="F0TC30"/>
<dbReference type="InterPro" id="IPR003251">
    <property type="entry name" value="Rr_diiron-bd_dom"/>
</dbReference>
<dbReference type="Proteomes" id="UP000007490">
    <property type="component" value="Chromosome"/>
</dbReference>
<proteinExistence type="predicted"/>
<dbReference type="InterPro" id="IPR048574">
    <property type="entry name" value="RUBY_RBDX"/>
</dbReference>
<feature type="domain" description="Rubredoxin-like" evidence="6">
    <location>
        <begin position="155"/>
        <end position="189"/>
    </location>
</feature>
<dbReference type="SUPFAM" id="SSF57802">
    <property type="entry name" value="Rubredoxin-like"/>
    <property type="match status" value="1"/>
</dbReference>
<dbReference type="STRING" id="877455.Metbo_0934"/>
<dbReference type="SUPFAM" id="SSF47240">
    <property type="entry name" value="Ferritin-like"/>
    <property type="match status" value="1"/>
</dbReference>
<evidence type="ECO:0000259" key="7">
    <source>
        <dbReference type="PROSITE" id="PS50905"/>
    </source>
</evidence>
<evidence type="ECO:0000256" key="4">
    <source>
        <dbReference type="ARBA" id="ARBA00022982"/>
    </source>
</evidence>
<evidence type="ECO:0000256" key="3">
    <source>
        <dbReference type="ARBA" id="ARBA00022723"/>
    </source>
</evidence>
<keyword evidence="5" id="KW-0408">Iron</keyword>
<dbReference type="eggNOG" id="arCOG01097">
    <property type="taxonomic scope" value="Archaea"/>
</dbReference>
<dbReference type="InterPro" id="IPR052364">
    <property type="entry name" value="Rubrerythrin"/>
</dbReference>
<sequence>MKKTLENLTKAFIGESQARNRYTLYSKIAKNEGYVQIADIFLTTADNEREHAKWLFRMIQDLKKEFGDVEEISVEADAPLIMASTPENIISAIAGEHYENSEMYPEFADVAEEEGLDDMAVRLRAIGRAEEHHEARYKELLKVVEEGTVLKKDTKKEWLCSKCGYVHTGLTPPDKCPACDHPPKYYEILCEEY</sequence>
<dbReference type="NCBIfam" id="NF045767">
    <property type="entry name" value="RuberyRbr"/>
    <property type="match status" value="1"/>
</dbReference>
<name>F0TC30_METLA</name>
<keyword evidence="4" id="KW-0249">Electron transport</keyword>
<gene>
    <name evidence="8" type="ordered locus">Metbo_0934</name>
</gene>
<dbReference type="PROSITE" id="PS50905">
    <property type="entry name" value="FERRITIN_LIKE"/>
    <property type="match status" value="1"/>
</dbReference>
<dbReference type="InterPro" id="IPR009078">
    <property type="entry name" value="Ferritin-like_SF"/>
</dbReference>
<dbReference type="PANTHER" id="PTHR43865">
    <property type="entry name" value="RUBRERYTHRIN-RELATED"/>
    <property type="match status" value="1"/>
</dbReference>
<dbReference type="PANTHER" id="PTHR43865:SF1">
    <property type="entry name" value="RUBRERYTHRIN-RELATED"/>
    <property type="match status" value="1"/>
</dbReference>
<dbReference type="CDD" id="cd01041">
    <property type="entry name" value="Rubrerythrin"/>
    <property type="match status" value="1"/>
</dbReference>
<dbReference type="HOGENOM" id="CLU_095256_0_0_2"/>
<dbReference type="GeneID" id="10277383"/>
<dbReference type="GO" id="GO:0005506">
    <property type="term" value="F:iron ion binding"/>
    <property type="evidence" value="ECO:0007669"/>
    <property type="project" value="InterPro"/>
</dbReference>
<dbReference type="PROSITE" id="PS50903">
    <property type="entry name" value="RUBREDOXIN_LIKE"/>
    <property type="match status" value="1"/>
</dbReference>
<dbReference type="KEGG" id="mel:Metbo_0934"/>
<dbReference type="OrthoDB" id="45654at2157"/>
<dbReference type="RefSeq" id="WP_013644532.1">
    <property type="nucleotide sequence ID" value="NC_015216.1"/>
</dbReference>
<dbReference type="Pfam" id="PF21349">
    <property type="entry name" value="RUBY_RBDX"/>
    <property type="match status" value="1"/>
</dbReference>
<dbReference type="InterPro" id="IPR012347">
    <property type="entry name" value="Ferritin-like"/>
</dbReference>
<dbReference type="Gene3D" id="2.20.28.10">
    <property type="match status" value="1"/>
</dbReference>
<keyword evidence="3" id="KW-0479">Metal-binding</keyword>
<reference evidence="8 9" key="2">
    <citation type="journal article" date="2014" name="Int. J. Syst. Evol. Microbiol.">
        <title>Methanobacterium paludis sp. nov. and a novel strain of Methanobacterium lacus isolated from northern peatlands.</title>
        <authorList>
            <person name="Cadillo-Quiroz H."/>
            <person name="Brauer S.L."/>
            <person name="Goodson N."/>
            <person name="Yavitt J.B."/>
            <person name="Zinder S.H."/>
        </authorList>
    </citation>
    <scope>NUCLEOTIDE SEQUENCE [LARGE SCALE GENOMIC DNA]</scope>
    <source>
        <strain evidence="8 9">AL-21</strain>
    </source>
</reference>
<dbReference type="GO" id="GO:0016491">
    <property type="term" value="F:oxidoreductase activity"/>
    <property type="evidence" value="ECO:0007669"/>
    <property type="project" value="InterPro"/>
</dbReference>
<comment type="cofactor">
    <cofactor evidence="1">
        <name>Fe(3+)</name>
        <dbReference type="ChEBI" id="CHEBI:29034"/>
    </cofactor>
</comment>
<evidence type="ECO:0000259" key="6">
    <source>
        <dbReference type="PROSITE" id="PS50903"/>
    </source>
</evidence>
<accession>F0TC30</accession>
<dbReference type="EMBL" id="CP002551">
    <property type="protein sequence ID" value="ADZ09181.1"/>
    <property type="molecule type" value="Genomic_DNA"/>
</dbReference>
<evidence type="ECO:0000256" key="5">
    <source>
        <dbReference type="ARBA" id="ARBA00023004"/>
    </source>
</evidence>
<evidence type="ECO:0000313" key="9">
    <source>
        <dbReference type="Proteomes" id="UP000007490"/>
    </source>
</evidence>
<evidence type="ECO:0000313" key="8">
    <source>
        <dbReference type="EMBL" id="ADZ09181.1"/>
    </source>
</evidence>
<dbReference type="Gene3D" id="1.20.1260.10">
    <property type="match status" value="1"/>
</dbReference>
<protein>
    <submittedName>
        <fullName evidence="8">Rubrerythrin</fullName>
    </submittedName>
</protein>
<keyword evidence="9" id="KW-1185">Reference proteome</keyword>
<feature type="domain" description="Ferritin-like diiron" evidence="7">
    <location>
        <begin position="1"/>
        <end position="148"/>
    </location>
</feature>
<keyword evidence="2" id="KW-0813">Transport</keyword>
<organism evidence="8 9">
    <name type="scientific">Methanobacterium lacus (strain AL-21)</name>
    <dbReference type="NCBI Taxonomy" id="877455"/>
    <lineage>
        <taxon>Archaea</taxon>
        <taxon>Methanobacteriati</taxon>
        <taxon>Methanobacteriota</taxon>
        <taxon>Methanomada group</taxon>
        <taxon>Methanobacteria</taxon>
        <taxon>Methanobacteriales</taxon>
        <taxon>Methanobacteriaceae</taxon>
        <taxon>Methanobacterium</taxon>
    </lineage>
</organism>
<dbReference type="InterPro" id="IPR009040">
    <property type="entry name" value="Ferritin-like_diiron"/>
</dbReference>
<dbReference type="CDD" id="cd00729">
    <property type="entry name" value="rubredoxin_SM"/>
    <property type="match status" value="1"/>
</dbReference>
<evidence type="ECO:0000256" key="2">
    <source>
        <dbReference type="ARBA" id="ARBA00022448"/>
    </source>
</evidence>
<dbReference type="InterPro" id="IPR024934">
    <property type="entry name" value="Rubredoxin-like_dom"/>
</dbReference>
<reference evidence="9" key="1">
    <citation type="submission" date="2011-02" db="EMBL/GenBank/DDBJ databases">
        <title>Complete sequence of Methanobacterium sp. AL-21.</title>
        <authorList>
            <consortium name="US DOE Joint Genome Institute"/>
            <person name="Lucas S."/>
            <person name="Copeland A."/>
            <person name="Lapidus A."/>
            <person name="Cheng J.-F."/>
            <person name="Goodwin L."/>
            <person name="Pitluck S."/>
            <person name="Chertkov O."/>
            <person name="Detter J.C."/>
            <person name="Han C."/>
            <person name="Tapia R."/>
            <person name="Land M."/>
            <person name="Hauser L."/>
            <person name="Kyrpides N."/>
            <person name="Ivanova N."/>
            <person name="Mikhailova N."/>
            <person name="Pagani I."/>
            <person name="Cadillo-Quiroz H."/>
            <person name="Imachi H."/>
            <person name="Zinder S."/>
            <person name="Liu W."/>
            <person name="Woyke T."/>
        </authorList>
    </citation>
    <scope>NUCLEOTIDE SEQUENCE [LARGE SCALE GENOMIC DNA]</scope>
    <source>
        <strain evidence="9">AL-21</strain>
    </source>
</reference>